<feature type="chain" id="PRO_5035860972" description="Nuclear envelope integral membrane protein 1" evidence="10">
    <location>
        <begin position="27"/>
        <end position="421"/>
    </location>
</feature>
<keyword evidence="7" id="KW-0539">Nucleus</keyword>
<gene>
    <name evidence="11" type="ORF">APLA_LOCUS8734</name>
</gene>
<evidence type="ECO:0000256" key="4">
    <source>
        <dbReference type="ARBA" id="ARBA00022729"/>
    </source>
</evidence>
<keyword evidence="3 9" id="KW-0812">Transmembrane</keyword>
<evidence type="ECO:0000256" key="2">
    <source>
        <dbReference type="ARBA" id="ARBA00005748"/>
    </source>
</evidence>
<evidence type="ECO:0000256" key="10">
    <source>
        <dbReference type="SAM" id="SignalP"/>
    </source>
</evidence>
<feature type="region of interest" description="Disordered" evidence="8">
    <location>
        <begin position="392"/>
        <end position="421"/>
    </location>
</feature>
<feature type="transmembrane region" description="Helical" evidence="9">
    <location>
        <begin position="284"/>
        <end position="306"/>
    </location>
</feature>
<organism evidence="11 12">
    <name type="scientific">Arctia plantaginis</name>
    <name type="common">Wood tiger moth</name>
    <name type="synonym">Phalaena plantaginis</name>
    <dbReference type="NCBI Taxonomy" id="874455"/>
    <lineage>
        <taxon>Eukaryota</taxon>
        <taxon>Metazoa</taxon>
        <taxon>Ecdysozoa</taxon>
        <taxon>Arthropoda</taxon>
        <taxon>Hexapoda</taxon>
        <taxon>Insecta</taxon>
        <taxon>Pterygota</taxon>
        <taxon>Neoptera</taxon>
        <taxon>Endopterygota</taxon>
        <taxon>Lepidoptera</taxon>
        <taxon>Glossata</taxon>
        <taxon>Ditrysia</taxon>
        <taxon>Noctuoidea</taxon>
        <taxon>Erebidae</taxon>
        <taxon>Arctiinae</taxon>
        <taxon>Arctia</taxon>
    </lineage>
</organism>
<feature type="transmembrane region" description="Helical" evidence="9">
    <location>
        <begin position="261"/>
        <end position="278"/>
    </location>
</feature>
<dbReference type="PANTHER" id="PTHR13598:SF1">
    <property type="entry name" value="AT07567P-RELATED"/>
    <property type="match status" value="1"/>
</dbReference>
<feature type="transmembrane region" description="Helical" evidence="9">
    <location>
        <begin position="231"/>
        <end position="249"/>
    </location>
</feature>
<dbReference type="InterPro" id="IPR019358">
    <property type="entry name" value="NEMP_fam"/>
</dbReference>
<keyword evidence="5 9" id="KW-1133">Transmembrane helix</keyword>
<dbReference type="EMBL" id="CADEBD010000308">
    <property type="protein sequence ID" value="CAB3239492.1"/>
    <property type="molecule type" value="Genomic_DNA"/>
</dbReference>
<feature type="signal peptide" evidence="10">
    <location>
        <begin position="1"/>
        <end position="26"/>
    </location>
</feature>
<dbReference type="AlphaFoldDB" id="A0A8S0ZZG5"/>
<dbReference type="PANTHER" id="PTHR13598">
    <property type="entry name" value="AT07567P-RELATED"/>
    <property type="match status" value="1"/>
</dbReference>
<sequence>MGNNERKRGLLLLSIAALFTQTHSLAYDVHWLGGPTTIERDVPSAKQTVDIYCYTGTSKNLFALWQTVRFHIKIKNDEYRQYIGPSPEEVYKEYTEDSYGWSVVNPFQKKIQKTVSVSLFGPTCMAVNTKERHTIDLQVLRVDIWRILLMASGIILISSSRGLSANPLFFYLCGIFVGVFASFMVLVYYVSKLLPRKTLTYGILIGGWTVGVYLFQQIWENIRTIVMTYQTYMFWYTLVVSFVSFLVCYRIGPPKNQRSKNLVMWILQAVGVLMIFFSSEYQEASAAVIIATLVTKYFPQSLINWIRTCWCRKFPPKPRLLTSEEYYEQGARETKMALENLRKYCSSPDCAQWKIMLKLNDSKRFASFVEGNSHLSDDEVVDYESYAFSLERRRKPEHPSSSTRSMEISDDDDEDDTDDDD</sequence>
<dbReference type="Proteomes" id="UP000494256">
    <property type="component" value="Unassembled WGS sequence"/>
</dbReference>
<accession>A0A8S0ZZG5</accession>
<evidence type="ECO:0008006" key="13">
    <source>
        <dbReference type="Google" id="ProtNLM"/>
    </source>
</evidence>
<feature type="compositionally biased region" description="Acidic residues" evidence="8">
    <location>
        <begin position="408"/>
        <end position="421"/>
    </location>
</feature>
<dbReference type="Pfam" id="PF10225">
    <property type="entry name" value="NEMP"/>
    <property type="match status" value="1"/>
</dbReference>
<evidence type="ECO:0000256" key="1">
    <source>
        <dbReference type="ARBA" id="ARBA00004575"/>
    </source>
</evidence>
<evidence type="ECO:0000256" key="8">
    <source>
        <dbReference type="SAM" id="MobiDB-lite"/>
    </source>
</evidence>
<evidence type="ECO:0000256" key="5">
    <source>
        <dbReference type="ARBA" id="ARBA00022989"/>
    </source>
</evidence>
<evidence type="ECO:0000256" key="7">
    <source>
        <dbReference type="ARBA" id="ARBA00023242"/>
    </source>
</evidence>
<protein>
    <recommendedName>
        <fullName evidence="13">Nuclear envelope integral membrane protein 1</fullName>
    </recommendedName>
</protein>
<comment type="caution">
    <text evidence="11">The sequence shown here is derived from an EMBL/GenBank/DDBJ whole genome shotgun (WGS) entry which is preliminary data.</text>
</comment>
<feature type="transmembrane region" description="Helical" evidence="9">
    <location>
        <begin position="168"/>
        <end position="189"/>
    </location>
</feature>
<evidence type="ECO:0000256" key="6">
    <source>
        <dbReference type="ARBA" id="ARBA00023136"/>
    </source>
</evidence>
<evidence type="ECO:0000256" key="9">
    <source>
        <dbReference type="SAM" id="Phobius"/>
    </source>
</evidence>
<comment type="similarity">
    <text evidence="2">Belongs to the NEMP family.</text>
</comment>
<name>A0A8S0ZZG5_ARCPL</name>
<evidence type="ECO:0000313" key="11">
    <source>
        <dbReference type="EMBL" id="CAB3239492.1"/>
    </source>
</evidence>
<evidence type="ECO:0000256" key="3">
    <source>
        <dbReference type="ARBA" id="ARBA00022692"/>
    </source>
</evidence>
<proteinExistence type="inferred from homology"/>
<dbReference type="OrthoDB" id="278430at2759"/>
<keyword evidence="4 10" id="KW-0732">Signal</keyword>
<dbReference type="GO" id="GO:0005637">
    <property type="term" value="C:nuclear inner membrane"/>
    <property type="evidence" value="ECO:0007669"/>
    <property type="project" value="UniProtKB-SubCell"/>
</dbReference>
<comment type="subcellular location">
    <subcellularLocation>
        <location evidence="1">Nucleus inner membrane</location>
        <topology evidence="1">Multi-pass membrane protein</topology>
        <orientation evidence="1">Nucleoplasmic side</orientation>
    </subcellularLocation>
</comment>
<evidence type="ECO:0000313" key="12">
    <source>
        <dbReference type="Proteomes" id="UP000494256"/>
    </source>
</evidence>
<feature type="transmembrane region" description="Helical" evidence="9">
    <location>
        <begin position="201"/>
        <end position="219"/>
    </location>
</feature>
<keyword evidence="6 9" id="KW-0472">Membrane</keyword>
<reference evidence="11 12" key="1">
    <citation type="submission" date="2020-04" db="EMBL/GenBank/DDBJ databases">
        <authorList>
            <person name="Wallbank WR R."/>
            <person name="Pardo Diaz C."/>
            <person name="Kozak K."/>
            <person name="Martin S."/>
            <person name="Jiggins C."/>
            <person name="Moest M."/>
            <person name="Warren A I."/>
            <person name="Byers J.R.P. K."/>
            <person name="Montejo-Kovacevich G."/>
            <person name="Yen C E."/>
        </authorList>
    </citation>
    <scope>NUCLEOTIDE SEQUENCE [LARGE SCALE GENOMIC DNA]</scope>
</reference>